<dbReference type="InterPro" id="IPR024382">
    <property type="entry name" value="Vps3844_C"/>
</dbReference>
<gene>
    <name evidence="5" type="ORF">MFLAVUS_007002</name>
</gene>
<keyword evidence="2" id="KW-0812">Transmembrane</keyword>
<keyword evidence="6" id="KW-1185">Reference proteome</keyword>
<dbReference type="Proteomes" id="UP001473302">
    <property type="component" value="Unassembled WGS sequence"/>
</dbReference>
<keyword evidence="2" id="KW-0472">Membrane</keyword>
<accession>A0ABP9Z346</accession>
<dbReference type="Pfam" id="PF12955">
    <property type="entry name" value="Vps3844_C"/>
    <property type="match status" value="1"/>
</dbReference>
<evidence type="ECO:0000313" key="6">
    <source>
        <dbReference type="Proteomes" id="UP001473302"/>
    </source>
</evidence>
<feature type="signal peptide" evidence="3">
    <location>
        <begin position="1"/>
        <end position="18"/>
    </location>
</feature>
<evidence type="ECO:0000256" key="3">
    <source>
        <dbReference type="SAM" id="SignalP"/>
    </source>
</evidence>
<dbReference type="PANTHER" id="PTHR36853:SF1">
    <property type="entry name" value="DUF3844 DOMAIN-CONTAINING PROTEIN"/>
    <property type="match status" value="1"/>
</dbReference>
<name>A0ABP9Z346_9FUNG</name>
<dbReference type="PROSITE" id="PS50026">
    <property type="entry name" value="EGF_3"/>
    <property type="match status" value="1"/>
</dbReference>
<feature type="domain" description="EGF-like" evidence="4">
    <location>
        <begin position="267"/>
        <end position="307"/>
    </location>
</feature>
<dbReference type="EMBL" id="BAABUK010000017">
    <property type="protein sequence ID" value="GAA5813524.1"/>
    <property type="molecule type" value="Genomic_DNA"/>
</dbReference>
<evidence type="ECO:0000256" key="1">
    <source>
        <dbReference type="PROSITE-ProRule" id="PRU00076"/>
    </source>
</evidence>
<proteinExistence type="predicted"/>
<dbReference type="InterPro" id="IPR053065">
    <property type="entry name" value="Archenteron_Induction-Rel"/>
</dbReference>
<feature type="chain" id="PRO_5047164363" description="EGF-like domain-containing protein" evidence="3">
    <location>
        <begin position="19"/>
        <end position="357"/>
    </location>
</feature>
<organism evidence="5 6">
    <name type="scientific">Mucor flavus</name>
    <dbReference type="NCBI Taxonomy" id="439312"/>
    <lineage>
        <taxon>Eukaryota</taxon>
        <taxon>Fungi</taxon>
        <taxon>Fungi incertae sedis</taxon>
        <taxon>Mucoromycota</taxon>
        <taxon>Mucoromycotina</taxon>
        <taxon>Mucoromycetes</taxon>
        <taxon>Mucorales</taxon>
        <taxon>Mucorineae</taxon>
        <taxon>Mucoraceae</taxon>
        <taxon>Mucor</taxon>
    </lineage>
</organism>
<comment type="caution">
    <text evidence="5">The sequence shown here is derived from an EMBL/GenBank/DDBJ whole genome shotgun (WGS) entry which is preliminary data.</text>
</comment>
<protein>
    <recommendedName>
        <fullName evidence="4">EGF-like domain-containing protein</fullName>
    </recommendedName>
</protein>
<evidence type="ECO:0000259" key="4">
    <source>
        <dbReference type="PROSITE" id="PS50026"/>
    </source>
</evidence>
<reference evidence="5 6" key="1">
    <citation type="submission" date="2024-04" db="EMBL/GenBank/DDBJ databases">
        <title>genome sequences of Mucor flavus KT1a and Helicostylum pulchrum KT1b strains isolated from the surface of a dry-aged beef.</title>
        <authorList>
            <person name="Toyotome T."/>
            <person name="Hosono M."/>
            <person name="Torimaru M."/>
            <person name="Fukuda K."/>
            <person name="Mikami N."/>
        </authorList>
    </citation>
    <scope>NUCLEOTIDE SEQUENCE [LARGE SCALE GENOMIC DNA]</scope>
    <source>
        <strain evidence="5 6">KT1a</strain>
    </source>
</reference>
<feature type="transmembrane region" description="Helical" evidence="2">
    <location>
        <begin position="317"/>
        <end position="337"/>
    </location>
</feature>
<keyword evidence="1" id="KW-0245">EGF-like domain</keyword>
<sequence length="357" mass="39319">MKILSSAIVATFVSSVFARSAVYMSHGEAQQAENTPQVSMEAFSMYYSHMMDNSADHPAFKLQDGQQMNSFLPTSNDLFTKKVNANLMVVVSGVQRPQDILAETTLFVSDDESKDYVSLAQSAFKDTDSAIMIASEQTEIRQGTEATEEAFGRFDNDFSDLDVTVFDKTKEADQQFIIQVEQAKALALSSSNMKLIEITALETLGKAYGFESKQYKEANLVVRDLFEKFIIPNFATDGFSTFILTPATKNQVRRDVPVLAQGVCFKTLNDCNNGTSQCSGNGQCAQLQENCFSCQCKSSQFVGDSCQYINSVADFQLLFWTTVLLIVITASVVVCVYQSGDMVDGGIIMAQSLPKQD</sequence>
<dbReference type="PANTHER" id="PTHR36853">
    <property type="entry name" value="EXPRESSED PROTEIN"/>
    <property type="match status" value="1"/>
</dbReference>
<dbReference type="InterPro" id="IPR000742">
    <property type="entry name" value="EGF"/>
</dbReference>
<keyword evidence="2" id="KW-1133">Transmembrane helix</keyword>
<evidence type="ECO:0000313" key="5">
    <source>
        <dbReference type="EMBL" id="GAA5813524.1"/>
    </source>
</evidence>
<keyword evidence="3" id="KW-0732">Signal</keyword>
<comment type="caution">
    <text evidence="1">Lacks conserved residue(s) required for the propagation of feature annotation.</text>
</comment>
<evidence type="ECO:0000256" key="2">
    <source>
        <dbReference type="SAM" id="Phobius"/>
    </source>
</evidence>